<feature type="binding site" evidence="4">
    <location>
        <position position="110"/>
    </location>
    <ligand>
        <name>Zn(2+)</name>
        <dbReference type="ChEBI" id="CHEBI:29105"/>
    </ligand>
</feature>
<evidence type="ECO:0000313" key="6">
    <source>
        <dbReference type="EMBL" id="CAD0112588.1"/>
    </source>
</evidence>
<accession>A0A9N8KII9</accession>
<evidence type="ECO:0000256" key="4">
    <source>
        <dbReference type="PROSITE-ProRule" id="PRU00236"/>
    </source>
</evidence>
<dbReference type="Proteomes" id="UP000745764">
    <property type="component" value="Unassembled WGS sequence"/>
</dbReference>
<organism evidence="6 7">
    <name type="scientific">Aureobasidium uvarum</name>
    <dbReference type="NCBI Taxonomy" id="2773716"/>
    <lineage>
        <taxon>Eukaryota</taxon>
        <taxon>Fungi</taxon>
        <taxon>Dikarya</taxon>
        <taxon>Ascomycota</taxon>
        <taxon>Pezizomycotina</taxon>
        <taxon>Dothideomycetes</taxon>
        <taxon>Dothideomycetidae</taxon>
        <taxon>Dothideales</taxon>
        <taxon>Saccotheciaceae</taxon>
        <taxon>Aureobasidium</taxon>
    </lineage>
</organism>
<dbReference type="InterPro" id="IPR029035">
    <property type="entry name" value="DHS-like_NAD/FAD-binding_dom"/>
</dbReference>
<keyword evidence="4" id="KW-0862">Zinc</keyword>
<dbReference type="InterPro" id="IPR026590">
    <property type="entry name" value="Ssirtuin_cat_dom"/>
</dbReference>
<name>A0A9N8KII9_9PEZI</name>
<dbReference type="PANTHER" id="PTHR47651">
    <property type="entry name" value="NAD-DEPENDENT HISTONE DEACETYLASE HST4"/>
    <property type="match status" value="1"/>
</dbReference>
<dbReference type="InterPro" id="IPR003000">
    <property type="entry name" value="Sirtuin"/>
</dbReference>
<evidence type="ECO:0000256" key="2">
    <source>
        <dbReference type="ARBA" id="ARBA00022679"/>
    </source>
</evidence>
<feature type="binding site" evidence="4">
    <location>
        <position position="185"/>
    </location>
    <ligand>
        <name>Zn(2+)</name>
        <dbReference type="ChEBI" id="CHEBI:29105"/>
    </ligand>
</feature>
<feature type="domain" description="Deacetylase sirtuin-type" evidence="5">
    <location>
        <begin position="1"/>
        <end position="317"/>
    </location>
</feature>
<dbReference type="PROSITE" id="PS50305">
    <property type="entry name" value="SIRTUIN"/>
    <property type="match status" value="1"/>
</dbReference>
<feature type="non-terminal residue" evidence="6">
    <location>
        <position position="341"/>
    </location>
</feature>
<keyword evidence="3" id="KW-0520">NAD</keyword>
<dbReference type="Gene3D" id="3.40.50.1220">
    <property type="entry name" value="TPP-binding domain"/>
    <property type="match status" value="1"/>
</dbReference>
<proteinExistence type="inferred from homology"/>
<dbReference type="GO" id="GO:0046872">
    <property type="term" value="F:metal ion binding"/>
    <property type="evidence" value="ECO:0007669"/>
    <property type="project" value="UniProtKB-KW"/>
</dbReference>
<comment type="caution">
    <text evidence="6">The sequence shown here is derived from an EMBL/GenBank/DDBJ whole genome shotgun (WGS) entry which is preliminary data.</text>
</comment>
<dbReference type="GO" id="GO:0070403">
    <property type="term" value="F:NAD+ binding"/>
    <property type="evidence" value="ECO:0007669"/>
    <property type="project" value="InterPro"/>
</dbReference>
<dbReference type="AlphaFoldDB" id="A0A9N8KII9"/>
<keyword evidence="2" id="KW-0808">Transferase</keyword>
<dbReference type="Pfam" id="PF02146">
    <property type="entry name" value="SIR2"/>
    <property type="match status" value="1"/>
</dbReference>
<evidence type="ECO:0000313" key="7">
    <source>
        <dbReference type="Proteomes" id="UP000745764"/>
    </source>
</evidence>
<keyword evidence="4" id="KW-0479">Metal-binding</keyword>
<evidence type="ECO:0000259" key="5">
    <source>
        <dbReference type="PROSITE" id="PS50305"/>
    </source>
</evidence>
<gene>
    <name evidence="6" type="ORF">AWRI4620_LOCUS6843</name>
</gene>
<reference evidence="6" key="1">
    <citation type="submission" date="2020-06" db="EMBL/GenBank/DDBJ databases">
        <authorList>
            <person name="Onetto C."/>
        </authorList>
    </citation>
    <scope>NUCLEOTIDE SEQUENCE</scope>
</reference>
<sequence length="341" mass="37274">IGVESQDGWTIDAHPIHGAAASTNHPPVGSSFRTYRPIYFHEFVANHAARKRYWARSFLGWTNLNKSKPNPAHRAVADLGRLGYLSSVITQTHPSLRTLELHGYLRSAVCTTCRTEYDRQLFQNDLAQLNPAWSDFLNEMLASGALTTENPDERRRLGLKTNPDGDVDVPGVDYATFRYPACPSCLAKPPTDKDGKRHVVEVDVDGAWLAGNSTAGILKPNVIMFGESIPDTTKVAAEKAIDEASRVLVLGSSLATYSAWRLVKRAREQAMPVGIVNIGGVRGEDQFFGHLSTGNTGKEGLRCAHILEEMLPSLVTELSQRSTAPLTASAMARPFVPAPWA</sequence>
<feature type="binding site" evidence="4">
    <location>
        <position position="182"/>
    </location>
    <ligand>
        <name>Zn(2+)</name>
        <dbReference type="ChEBI" id="CHEBI:29105"/>
    </ligand>
</feature>
<evidence type="ECO:0000256" key="3">
    <source>
        <dbReference type="ARBA" id="ARBA00023027"/>
    </source>
</evidence>
<feature type="non-terminal residue" evidence="6">
    <location>
        <position position="1"/>
    </location>
</feature>
<dbReference type="SUPFAM" id="SSF52467">
    <property type="entry name" value="DHS-like NAD/FAD-binding domain"/>
    <property type="match status" value="1"/>
</dbReference>
<dbReference type="GO" id="GO:0016740">
    <property type="term" value="F:transferase activity"/>
    <property type="evidence" value="ECO:0007669"/>
    <property type="project" value="UniProtKB-KW"/>
</dbReference>
<dbReference type="PANTHER" id="PTHR47651:SF17">
    <property type="entry name" value="DEACETYLASE SIRTUIN-TYPE DOMAIN-CONTAINING PROTEIN"/>
    <property type="match status" value="1"/>
</dbReference>
<feature type="active site" description="Proton acceptor" evidence="4">
    <location>
        <position position="102"/>
    </location>
</feature>
<evidence type="ECO:0000256" key="1">
    <source>
        <dbReference type="ARBA" id="ARBA00006924"/>
    </source>
</evidence>
<dbReference type="OrthoDB" id="424302at2759"/>
<feature type="binding site" evidence="4">
    <location>
        <position position="113"/>
    </location>
    <ligand>
        <name>Zn(2+)</name>
        <dbReference type="ChEBI" id="CHEBI:29105"/>
    </ligand>
</feature>
<comment type="similarity">
    <text evidence="1">Belongs to the sirtuin family. Class I subfamily.</text>
</comment>
<dbReference type="EMBL" id="CAINUL010000015">
    <property type="protein sequence ID" value="CAD0112588.1"/>
    <property type="molecule type" value="Genomic_DNA"/>
</dbReference>
<keyword evidence="7" id="KW-1185">Reference proteome</keyword>
<protein>
    <recommendedName>
        <fullName evidence="5">Deacetylase sirtuin-type domain-containing protein</fullName>
    </recommendedName>
</protein>